<dbReference type="Proteomes" id="UP000266861">
    <property type="component" value="Unassembled WGS sequence"/>
</dbReference>
<evidence type="ECO:0000313" key="3">
    <source>
        <dbReference type="Proteomes" id="UP000266861"/>
    </source>
</evidence>
<reference evidence="2 3" key="1">
    <citation type="submission" date="2018-08" db="EMBL/GenBank/DDBJ databases">
        <title>Genome and evolution of the arbuscular mycorrhizal fungus Diversispora epigaea (formerly Glomus versiforme) and its bacterial endosymbionts.</title>
        <authorList>
            <person name="Sun X."/>
            <person name="Fei Z."/>
            <person name="Harrison M."/>
        </authorList>
    </citation>
    <scope>NUCLEOTIDE SEQUENCE [LARGE SCALE GENOMIC DNA]</scope>
    <source>
        <strain evidence="2 3">IT104</strain>
    </source>
</reference>
<keyword evidence="3" id="KW-1185">Reference proteome</keyword>
<accession>A0A397FYC4</accession>
<feature type="region of interest" description="Disordered" evidence="1">
    <location>
        <begin position="107"/>
        <end position="131"/>
    </location>
</feature>
<evidence type="ECO:0000256" key="1">
    <source>
        <dbReference type="SAM" id="MobiDB-lite"/>
    </source>
</evidence>
<proteinExistence type="predicted"/>
<dbReference type="OrthoDB" id="2313811at2759"/>
<dbReference type="EMBL" id="PQFF01000622">
    <property type="protein sequence ID" value="RHZ43762.1"/>
    <property type="molecule type" value="Genomic_DNA"/>
</dbReference>
<sequence length="274" mass="31442">MPDYIYLRSLWWEEGNIHPDAKWEEAILPYVLVEGVTIEEFELHTDMFNVHGLWEWTNNKVLIYELPESPHESCIYAITSEIIEQCIPVKRTDAGIINLGATRTRADGCGKEPDASFRPSKPRVQTPNGSDGKNFPWPNLVIEVAYFESIAHVLNKVKNYWLKDLSRVHDAIVVKIDPISENEIPSRMQAWHFCASDRRTRKGDLPARTHFEFGTHDQFGNVLNSTPGTCIIRIELDCLYHQVYSGTQIPRGILPDPIELNFSYVRDEILLAHA</sequence>
<dbReference type="AlphaFoldDB" id="A0A397FYC4"/>
<name>A0A397FYC4_9GLOM</name>
<organism evidence="2 3">
    <name type="scientific">Diversispora epigaea</name>
    <dbReference type="NCBI Taxonomy" id="1348612"/>
    <lineage>
        <taxon>Eukaryota</taxon>
        <taxon>Fungi</taxon>
        <taxon>Fungi incertae sedis</taxon>
        <taxon>Mucoromycota</taxon>
        <taxon>Glomeromycotina</taxon>
        <taxon>Glomeromycetes</taxon>
        <taxon>Diversisporales</taxon>
        <taxon>Diversisporaceae</taxon>
        <taxon>Diversispora</taxon>
    </lineage>
</organism>
<evidence type="ECO:0000313" key="2">
    <source>
        <dbReference type="EMBL" id="RHZ43762.1"/>
    </source>
</evidence>
<comment type="caution">
    <text evidence="2">The sequence shown here is derived from an EMBL/GenBank/DDBJ whole genome shotgun (WGS) entry which is preliminary data.</text>
</comment>
<evidence type="ECO:0008006" key="4">
    <source>
        <dbReference type="Google" id="ProtNLM"/>
    </source>
</evidence>
<gene>
    <name evidence="2" type="ORF">Glove_856g11</name>
</gene>
<protein>
    <recommendedName>
        <fullName evidence="4">Restriction endonuclease domain-containing protein</fullName>
    </recommendedName>
</protein>